<evidence type="ECO:0000313" key="1">
    <source>
        <dbReference type="EMBL" id="RSI73966.1"/>
    </source>
</evidence>
<organism evidence="1 2">
    <name type="scientific">Streptococcus oralis</name>
    <dbReference type="NCBI Taxonomy" id="1303"/>
    <lineage>
        <taxon>Bacteria</taxon>
        <taxon>Bacillati</taxon>
        <taxon>Bacillota</taxon>
        <taxon>Bacilli</taxon>
        <taxon>Lactobacillales</taxon>
        <taxon>Streptococcaceae</taxon>
        <taxon>Streptococcus</taxon>
    </lineage>
</organism>
<protein>
    <submittedName>
        <fullName evidence="1">Uncharacterized protein</fullName>
    </submittedName>
</protein>
<gene>
    <name evidence="1" type="ORF">D8858_09110</name>
</gene>
<evidence type="ECO:0000313" key="2">
    <source>
        <dbReference type="Proteomes" id="UP000281197"/>
    </source>
</evidence>
<dbReference type="Proteomes" id="UP000281197">
    <property type="component" value="Unassembled WGS sequence"/>
</dbReference>
<proteinExistence type="predicted"/>
<dbReference type="EMBL" id="RJNO01000032">
    <property type="protein sequence ID" value="RSI73966.1"/>
    <property type="molecule type" value="Genomic_DNA"/>
</dbReference>
<dbReference type="AlphaFoldDB" id="A0A3R9IWJ7"/>
<comment type="caution">
    <text evidence="1">The sequence shown here is derived from an EMBL/GenBank/DDBJ whole genome shotgun (WGS) entry which is preliminary data.</text>
</comment>
<reference evidence="1 2" key="1">
    <citation type="submission" date="2018-11" db="EMBL/GenBank/DDBJ databases">
        <title>Species Designations Belie Phenotypic and Genotypic Heterogeneity in Oral Streptococci.</title>
        <authorList>
            <person name="Velsko I."/>
        </authorList>
    </citation>
    <scope>NUCLEOTIDE SEQUENCE [LARGE SCALE GENOMIC DNA]</scope>
    <source>
        <strain evidence="1 2">BCC19</strain>
    </source>
</reference>
<name>A0A3R9IWJ7_STROR</name>
<sequence>MLIKPDKFNKISVRILEHPIDLSIVLQKLIEVERVDQLPINLYIFNKSNQLNLEIDTLDKREHSEIKIRQILDILDII</sequence>
<accession>A0A3R9IWJ7</accession>